<reference evidence="3" key="1">
    <citation type="submission" date="2020-04" db="EMBL/GenBank/DDBJ databases">
        <authorList>
            <person name="Alioto T."/>
            <person name="Alioto T."/>
            <person name="Gomez Garrido J."/>
        </authorList>
    </citation>
    <scope>NUCLEOTIDE SEQUENCE</scope>
    <source>
        <strain evidence="3">A484AB</strain>
    </source>
</reference>
<dbReference type="OrthoDB" id="10246306at2759"/>
<dbReference type="AlphaFoldDB" id="A0A6S7ISD8"/>
<feature type="region of interest" description="Disordered" evidence="2">
    <location>
        <begin position="344"/>
        <end position="375"/>
    </location>
</feature>
<evidence type="ECO:0000313" key="4">
    <source>
        <dbReference type="Proteomes" id="UP001152795"/>
    </source>
</evidence>
<dbReference type="Proteomes" id="UP001152795">
    <property type="component" value="Unassembled WGS sequence"/>
</dbReference>
<dbReference type="Gene3D" id="3.40.50.1110">
    <property type="entry name" value="SGNH hydrolase"/>
    <property type="match status" value="1"/>
</dbReference>
<feature type="coiled-coil region" evidence="1">
    <location>
        <begin position="227"/>
        <end position="303"/>
    </location>
</feature>
<comment type="caution">
    <text evidence="3">The sequence shown here is derived from an EMBL/GenBank/DDBJ whole genome shotgun (WGS) entry which is preliminary data.</text>
</comment>
<proteinExistence type="predicted"/>
<organism evidence="3 4">
    <name type="scientific">Paramuricea clavata</name>
    <name type="common">Red gorgonian</name>
    <name type="synonym">Violescent sea-whip</name>
    <dbReference type="NCBI Taxonomy" id="317549"/>
    <lineage>
        <taxon>Eukaryota</taxon>
        <taxon>Metazoa</taxon>
        <taxon>Cnidaria</taxon>
        <taxon>Anthozoa</taxon>
        <taxon>Octocorallia</taxon>
        <taxon>Malacalcyonacea</taxon>
        <taxon>Plexauridae</taxon>
        <taxon>Paramuricea</taxon>
    </lineage>
</organism>
<keyword evidence="4" id="KW-1185">Reference proteome</keyword>
<evidence type="ECO:0000256" key="1">
    <source>
        <dbReference type="SAM" id="Coils"/>
    </source>
</evidence>
<dbReference type="InterPro" id="IPR036514">
    <property type="entry name" value="SGNH_hydro_sf"/>
</dbReference>
<dbReference type="EMBL" id="CACRXK020011870">
    <property type="protein sequence ID" value="CAB4022225.1"/>
    <property type="molecule type" value="Genomic_DNA"/>
</dbReference>
<protein>
    <submittedName>
        <fullName evidence="3">Uncharacterized protein</fullName>
    </submittedName>
</protein>
<sequence>MSVNTTPDTTWQRYKIDSFKTSTAKRVPYEELDFTIYKPNANHVAFSTTEERLPMWIKALYLRYYKDGLYNNNTEINTRWLEQYNTVDSTKCDEIVIHIPVNDKDIALTITVKASKGRIEAQGRFVKEWGAKEFTCLRAMVDEPRDTWNVESIKPFADILLNSKEKPSYRQSLAAKDIKPKDKSSPEIIEQITMTTPREKSFSLVKAQLANIEAEFTMYRENNDQTMSQLFKLIEKKDEQINALKNDICKLKSIDKEQQQVLSDLTVEHLKMEQDIEALNKRCQKTEEKNLSLLKSLNKKEKESECEDLSWASMSAKTATLPPSGNTNTYTIPTSNSYEALFNEESENNTSNDTKKRTKAKNQLRKQKTKNQRTKTQLYHHKIIPILRKPSSYATNTTFTDPKNFILHCGTNDIEHLQPEQNVDKAIEDIVGLVKEKHPECRVIISGLLPRRDELNKNITSINNGIEKVLENKQNTSFIHHENISTEKDFYDNKHLNERGVKFFAKNIKGAYFNTKPKKMPYIRKNPNPYPTYKGNIPQHTYPATFNLKYPIAPNYHHRPFTPFLNVPPPNMLQDASRYASSKPLSPQEPTTKPLPTELIGLIKQLYG</sequence>
<feature type="compositionally biased region" description="Polar residues" evidence="2">
    <location>
        <begin position="579"/>
        <end position="591"/>
    </location>
</feature>
<accession>A0A6S7ISD8</accession>
<name>A0A6S7ISD8_PARCT</name>
<feature type="compositionally biased region" description="Basic residues" evidence="2">
    <location>
        <begin position="356"/>
        <end position="375"/>
    </location>
</feature>
<dbReference type="SUPFAM" id="SSF52266">
    <property type="entry name" value="SGNH hydrolase"/>
    <property type="match status" value="1"/>
</dbReference>
<feature type="non-terminal residue" evidence="3">
    <location>
        <position position="608"/>
    </location>
</feature>
<feature type="region of interest" description="Disordered" evidence="2">
    <location>
        <begin position="573"/>
        <end position="595"/>
    </location>
</feature>
<evidence type="ECO:0000256" key="2">
    <source>
        <dbReference type="SAM" id="MobiDB-lite"/>
    </source>
</evidence>
<keyword evidence="1" id="KW-0175">Coiled coil</keyword>
<evidence type="ECO:0000313" key="3">
    <source>
        <dbReference type="EMBL" id="CAB4022225.1"/>
    </source>
</evidence>
<gene>
    <name evidence="3" type="ORF">PACLA_8A049887</name>
</gene>